<proteinExistence type="predicted"/>
<name>A0A934N1J4_9BACT</name>
<dbReference type="Proteomes" id="UP000612893">
    <property type="component" value="Unassembled WGS sequence"/>
</dbReference>
<dbReference type="RefSeq" id="WP_338199029.1">
    <property type="nucleotide sequence ID" value="NZ_JAEKNR010000036.1"/>
</dbReference>
<reference evidence="1" key="1">
    <citation type="submission" date="2020-10" db="EMBL/GenBank/DDBJ databases">
        <title>Ca. Dormibacterota MAGs.</title>
        <authorList>
            <person name="Montgomery K."/>
        </authorList>
    </citation>
    <scope>NUCLEOTIDE SEQUENCE [LARGE SCALE GENOMIC DNA]</scope>
    <source>
        <strain evidence="1">SC8812_S17_10</strain>
    </source>
</reference>
<dbReference type="AlphaFoldDB" id="A0A934N1J4"/>
<accession>A0A934N1J4</accession>
<dbReference type="Pfam" id="PF20120">
    <property type="entry name" value="DUF6510"/>
    <property type="match status" value="1"/>
</dbReference>
<organism evidence="1 2">
    <name type="scientific">Candidatus Nephthysia bennettiae</name>
    <dbReference type="NCBI Taxonomy" id="3127016"/>
    <lineage>
        <taxon>Bacteria</taxon>
        <taxon>Bacillati</taxon>
        <taxon>Candidatus Dormiibacterota</taxon>
        <taxon>Candidatus Dormibacteria</taxon>
        <taxon>Candidatus Dormibacterales</taxon>
        <taxon>Candidatus Dormibacteraceae</taxon>
        <taxon>Candidatus Nephthysia</taxon>
    </lineage>
</organism>
<evidence type="ECO:0000313" key="2">
    <source>
        <dbReference type="Proteomes" id="UP000612893"/>
    </source>
</evidence>
<dbReference type="InterPro" id="IPR045423">
    <property type="entry name" value="DUF6510"/>
</dbReference>
<gene>
    <name evidence="1" type="ORF">JF922_03200</name>
</gene>
<comment type="caution">
    <text evidence="1">The sequence shown here is derived from an EMBL/GenBank/DDBJ whole genome shotgun (WGS) entry which is preliminary data.</text>
</comment>
<keyword evidence="2" id="KW-1185">Reference proteome</keyword>
<evidence type="ECO:0000313" key="1">
    <source>
        <dbReference type="EMBL" id="MBJ7597080.1"/>
    </source>
</evidence>
<dbReference type="EMBL" id="JAEKNR010000036">
    <property type="protein sequence ID" value="MBJ7597080.1"/>
    <property type="molecule type" value="Genomic_DNA"/>
</dbReference>
<protein>
    <submittedName>
        <fullName evidence="1">Uncharacterized protein</fullName>
    </submittedName>
</protein>
<sequence>MDETELRLDGNGGAGLLREIFVHDMTSARGACANCGAVGHIGAQHLYDYPDGPGAVLRCSSCEYLLMVLVQTGTRYRLGAQGLSWIEIEEPA</sequence>